<dbReference type="EMBL" id="DRUZ01000068">
    <property type="protein sequence ID" value="HHS01948.1"/>
    <property type="molecule type" value="Genomic_DNA"/>
</dbReference>
<feature type="domain" description="AprE-like beta-barrel" evidence="9">
    <location>
        <begin position="372"/>
        <end position="430"/>
    </location>
</feature>
<gene>
    <name evidence="10" type="ORF">ENL71_05410</name>
</gene>
<keyword evidence="4 7" id="KW-1133">Transmembrane helix</keyword>
<dbReference type="Pfam" id="PF25887">
    <property type="entry name" value="HB_LcnD"/>
    <property type="match status" value="1"/>
</dbReference>
<evidence type="ECO:0000259" key="9">
    <source>
        <dbReference type="Pfam" id="PF26002"/>
    </source>
</evidence>
<dbReference type="SUPFAM" id="SSF111369">
    <property type="entry name" value="HlyD-like secretion proteins"/>
    <property type="match status" value="1"/>
</dbReference>
<feature type="coiled-coil region" evidence="6">
    <location>
        <begin position="254"/>
        <end position="331"/>
    </location>
</feature>
<evidence type="ECO:0000256" key="6">
    <source>
        <dbReference type="SAM" id="Coils"/>
    </source>
</evidence>
<dbReference type="Gene3D" id="2.40.50.100">
    <property type="match status" value="1"/>
</dbReference>
<evidence type="ECO:0000256" key="5">
    <source>
        <dbReference type="ARBA" id="ARBA00023136"/>
    </source>
</evidence>
<keyword evidence="6" id="KW-0175">Coiled coil</keyword>
<comment type="caution">
    <text evidence="10">The sequence shown here is derived from an EMBL/GenBank/DDBJ whole genome shotgun (WGS) entry which is preliminary data.</text>
</comment>
<protein>
    <submittedName>
        <fullName evidence="10">HlyD family efflux transporter periplasmic adaptor subunit</fullName>
    </submittedName>
</protein>
<comment type="subcellular location">
    <subcellularLocation>
        <location evidence="1">Membrane</location>
        <topology evidence="1">Single-pass membrane protein</topology>
    </subcellularLocation>
</comment>
<feature type="transmembrane region" description="Helical" evidence="7">
    <location>
        <begin position="25"/>
        <end position="46"/>
    </location>
</feature>
<evidence type="ECO:0000256" key="7">
    <source>
        <dbReference type="SAM" id="Phobius"/>
    </source>
</evidence>
<dbReference type="Gene3D" id="1.10.287.470">
    <property type="entry name" value="Helix hairpin bin"/>
    <property type="match status" value="1"/>
</dbReference>
<comment type="similarity">
    <text evidence="2">Belongs to the membrane fusion protein (MFP) (TC 8.A.1) family.</text>
</comment>
<evidence type="ECO:0000259" key="8">
    <source>
        <dbReference type="Pfam" id="PF25887"/>
    </source>
</evidence>
<proteinExistence type="inferred from homology"/>
<keyword evidence="5 7" id="KW-0472">Membrane</keyword>
<dbReference type="PANTHER" id="PTHR30386">
    <property type="entry name" value="MEMBRANE FUSION SUBUNIT OF EMRAB-TOLC MULTIDRUG EFFLUX PUMP"/>
    <property type="match status" value="1"/>
</dbReference>
<feature type="coiled-coil region" evidence="6">
    <location>
        <begin position="98"/>
        <end position="135"/>
    </location>
</feature>
<dbReference type="InterPro" id="IPR058982">
    <property type="entry name" value="Beta-barrel_AprE"/>
</dbReference>
<organism evidence="10">
    <name type="scientific">Caldicellulosiruptor owensensis</name>
    <dbReference type="NCBI Taxonomy" id="55205"/>
    <lineage>
        <taxon>Bacteria</taxon>
        <taxon>Bacillati</taxon>
        <taxon>Bacillota</taxon>
        <taxon>Bacillota incertae sedis</taxon>
        <taxon>Caldicellulosiruptorales</taxon>
        <taxon>Caldicellulosiruptoraceae</taxon>
        <taxon>Caldicellulosiruptor</taxon>
    </lineage>
</organism>
<dbReference type="PRINTS" id="PR01490">
    <property type="entry name" value="RTXTOXIND"/>
</dbReference>
<dbReference type="GO" id="GO:0016020">
    <property type="term" value="C:membrane"/>
    <property type="evidence" value="ECO:0007669"/>
    <property type="project" value="UniProtKB-SubCell"/>
</dbReference>
<keyword evidence="3 7" id="KW-0812">Transmembrane</keyword>
<dbReference type="InterPro" id="IPR050739">
    <property type="entry name" value="MFP"/>
</dbReference>
<evidence type="ECO:0000313" key="10">
    <source>
        <dbReference type="EMBL" id="HHS01948.1"/>
    </source>
</evidence>
<dbReference type="InterPro" id="IPR058794">
    <property type="entry name" value="HB_LcnD"/>
</dbReference>
<reference evidence="10" key="1">
    <citation type="journal article" date="2020" name="mSystems">
        <title>Genome- and Community-Level Interaction Insights into Carbon Utilization and Element Cycling Functions of Hydrothermarchaeota in Hydrothermal Sediment.</title>
        <authorList>
            <person name="Zhou Z."/>
            <person name="Liu Y."/>
            <person name="Xu W."/>
            <person name="Pan J."/>
            <person name="Luo Z.H."/>
            <person name="Li M."/>
        </authorList>
    </citation>
    <scope>NUCLEOTIDE SEQUENCE [LARGE SCALE GENOMIC DNA]</scope>
    <source>
        <strain evidence="10">SpSt-102</strain>
    </source>
</reference>
<evidence type="ECO:0000256" key="3">
    <source>
        <dbReference type="ARBA" id="ARBA00022692"/>
    </source>
</evidence>
<evidence type="ECO:0000256" key="4">
    <source>
        <dbReference type="ARBA" id="ARBA00022989"/>
    </source>
</evidence>
<evidence type="ECO:0000256" key="2">
    <source>
        <dbReference type="ARBA" id="ARBA00009477"/>
    </source>
</evidence>
<dbReference type="Gene3D" id="2.40.30.170">
    <property type="match status" value="1"/>
</dbReference>
<dbReference type="AlphaFoldDB" id="A0A7C5V525"/>
<sequence length="466" mass="53389">MREVIYDFGELKESKLLYESEIPRYGLFITYILLALIIGLVLWSIVGKININVNVQGIIRPWEDEANVISYVGGKVKEVFVKEGEYVKKGEVLFKIDDEEYVKKRDLLRQQLSEYEKKVNDLKELRKSIEKGENLGNKNNAYYLRYLSYSYEVNKLRKAAEEARVQREYSIMDFKKQIENLDEKIKNIDKFESMLKEIKEVVSKGEQVKLTKYEIGYLGFILSEIEDYNQQVKTKSDGSDIQKKILISKIDSKLDELKQSKSELVLQKQKIEGQLRLLVISGDDTKGDIEKYKLEVLQQIDSEISSLTHEIKNLKINLEETERLIESCSIRAEKDGYVEYSAELFSGAAINSGSEIGRIVDGQSKRFKVIGYIPNTKSSGIERGQRVKVKLAGTNGLNVVEGQVVRVSRDIKVATQNGQGFYEVEVEVRNVGNVINLRAGQACEVSVIIEQKRVIEWILVKIGLRL</sequence>
<name>A0A7C5V525_9FIRM</name>
<dbReference type="Pfam" id="PF26002">
    <property type="entry name" value="Beta-barrel_AprE"/>
    <property type="match status" value="1"/>
</dbReference>
<dbReference type="PANTHER" id="PTHR30386:SF26">
    <property type="entry name" value="TRANSPORT PROTEIN COMB"/>
    <property type="match status" value="1"/>
</dbReference>
<feature type="domain" description="LcnD-like long helical bundle" evidence="8">
    <location>
        <begin position="103"/>
        <end position="188"/>
    </location>
</feature>
<accession>A0A7C5V525</accession>
<evidence type="ECO:0000256" key="1">
    <source>
        <dbReference type="ARBA" id="ARBA00004167"/>
    </source>
</evidence>